<dbReference type="Gene3D" id="1.10.630.10">
    <property type="entry name" value="Cytochrome P450"/>
    <property type="match status" value="1"/>
</dbReference>
<comment type="caution">
    <text evidence="5">The sequence shown here is derived from an EMBL/GenBank/DDBJ whole genome shotgun (WGS) entry which is preliminary data.</text>
</comment>
<dbReference type="OrthoDB" id="3934656at2759"/>
<evidence type="ECO:0000256" key="1">
    <source>
        <dbReference type="ARBA" id="ARBA00022617"/>
    </source>
</evidence>
<dbReference type="PRINTS" id="PR00463">
    <property type="entry name" value="EP450I"/>
</dbReference>
<sequence>MPSLLTFSETVSRPAFWGLVACLFTVHIAISRVRGWYRLRHIKGPWSAAWTDLWLISKTRQGSLFEDLGDVCKQYGSIARIAPNYIVCGDAEEVRRMWGVRSQFDRAPWYKGFRLDPPRDCTLSMRGGDVHAMLRSKLAPGYSGKDVEGLHESIDAGIARFITLIEDKYLSTTTKYRPVDFARKAQYMTLDIISKIAFGESFGFMDRDEDLYDYISTVESSIPMMQMVALIPWLINLLQSFFCKALMPSERDAVGLGPIMAIAKRVVGQRYIPNAVDRKDMLGSFVRHGLGQQEAEGESLVQIIAGSDTTATVLRTVMVHVVTNPTIYMRLQAEIDSAVAGQLVSTPITDLKAKELPLLQACIKEGFRMWPPISGIMPRISDRDAVICGIRIPAGTNVAWSARAVMRSESVFGIDADVFLPDRWLRANENQRQVMENTIDLCFGQGRWGCLGRPIACIELNKMIVELLRRFDFSVINMERPIRNSFFGVLIQSELNMRISRRDDLT</sequence>
<dbReference type="InterPro" id="IPR050121">
    <property type="entry name" value="Cytochrome_P450_monoxygenase"/>
</dbReference>
<accession>A0A9P5HLV0</accession>
<gene>
    <name evidence="5" type="ORF">G7Z17_g1954</name>
</gene>
<keyword evidence="2 4" id="KW-0479">Metal-binding</keyword>
<dbReference type="GO" id="GO:0005506">
    <property type="term" value="F:iron ion binding"/>
    <property type="evidence" value="ECO:0007669"/>
    <property type="project" value="InterPro"/>
</dbReference>
<organism evidence="5 6">
    <name type="scientific">Cylindrodendrum hubeiense</name>
    <dbReference type="NCBI Taxonomy" id="595255"/>
    <lineage>
        <taxon>Eukaryota</taxon>
        <taxon>Fungi</taxon>
        <taxon>Dikarya</taxon>
        <taxon>Ascomycota</taxon>
        <taxon>Pezizomycotina</taxon>
        <taxon>Sordariomycetes</taxon>
        <taxon>Hypocreomycetidae</taxon>
        <taxon>Hypocreales</taxon>
        <taxon>Nectriaceae</taxon>
        <taxon>Cylindrodendrum</taxon>
    </lineage>
</organism>
<dbReference type="SUPFAM" id="SSF48264">
    <property type="entry name" value="Cytochrome P450"/>
    <property type="match status" value="1"/>
</dbReference>
<evidence type="ECO:0000313" key="5">
    <source>
        <dbReference type="EMBL" id="KAF7555726.1"/>
    </source>
</evidence>
<dbReference type="GO" id="GO:0004497">
    <property type="term" value="F:monooxygenase activity"/>
    <property type="evidence" value="ECO:0007669"/>
    <property type="project" value="InterPro"/>
</dbReference>
<dbReference type="InterPro" id="IPR036396">
    <property type="entry name" value="Cyt_P450_sf"/>
</dbReference>
<evidence type="ECO:0008006" key="7">
    <source>
        <dbReference type="Google" id="ProtNLM"/>
    </source>
</evidence>
<dbReference type="PANTHER" id="PTHR24305:SF168">
    <property type="entry name" value="P450, PUTATIVE (EUROFUNG)-RELATED"/>
    <property type="match status" value="1"/>
</dbReference>
<dbReference type="PANTHER" id="PTHR24305">
    <property type="entry name" value="CYTOCHROME P450"/>
    <property type="match status" value="1"/>
</dbReference>
<dbReference type="InterPro" id="IPR001128">
    <property type="entry name" value="Cyt_P450"/>
</dbReference>
<keyword evidence="1 4" id="KW-0349">Heme</keyword>
<dbReference type="GO" id="GO:0020037">
    <property type="term" value="F:heme binding"/>
    <property type="evidence" value="ECO:0007669"/>
    <property type="project" value="InterPro"/>
</dbReference>
<feature type="binding site" description="axial binding residue" evidence="4">
    <location>
        <position position="450"/>
    </location>
    <ligand>
        <name>heme</name>
        <dbReference type="ChEBI" id="CHEBI:30413"/>
    </ligand>
    <ligandPart>
        <name>Fe</name>
        <dbReference type="ChEBI" id="CHEBI:18248"/>
    </ligandPart>
</feature>
<keyword evidence="3 4" id="KW-0408">Iron</keyword>
<comment type="cofactor">
    <cofactor evidence="4">
        <name>heme</name>
        <dbReference type="ChEBI" id="CHEBI:30413"/>
    </cofactor>
</comment>
<dbReference type="CDD" id="cd11060">
    <property type="entry name" value="CYP57A1-like"/>
    <property type="match status" value="1"/>
</dbReference>
<dbReference type="GO" id="GO:0016705">
    <property type="term" value="F:oxidoreductase activity, acting on paired donors, with incorporation or reduction of molecular oxygen"/>
    <property type="evidence" value="ECO:0007669"/>
    <property type="project" value="InterPro"/>
</dbReference>
<dbReference type="EMBL" id="JAANBB010000018">
    <property type="protein sequence ID" value="KAF7555726.1"/>
    <property type="molecule type" value="Genomic_DNA"/>
</dbReference>
<evidence type="ECO:0000256" key="3">
    <source>
        <dbReference type="ARBA" id="ARBA00023004"/>
    </source>
</evidence>
<evidence type="ECO:0000256" key="2">
    <source>
        <dbReference type="ARBA" id="ARBA00022723"/>
    </source>
</evidence>
<proteinExistence type="predicted"/>
<dbReference type="Pfam" id="PF00067">
    <property type="entry name" value="p450"/>
    <property type="match status" value="1"/>
</dbReference>
<protein>
    <recommendedName>
        <fullName evidence="7">Cytochrome P450</fullName>
    </recommendedName>
</protein>
<keyword evidence="6" id="KW-1185">Reference proteome</keyword>
<evidence type="ECO:0000256" key="4">
    <source>
        <dbReference type="PIRSR" id="PIRSR602401-1"/>
    </source>
</evidence>
<reference evidence="5" key="1">
    <citation type="submission" date="2020-03" db="EMBL/GenBank/DDBJ databases">
        <title>Draft Genome Sequence of Cylindrodendrum hubeiense.</title>
        <authorList>
            <person name="Buettner E."/>
            <person name="Kellner H."/>
        </authorList>
    </citation>
    <scope>NUCLEOTIDE SEQUENCE</scope>
    <source>
        <strain evidence="5">IHI 201604</strain>
    </source>
</reference>
<dbReference type="AlphaFoldDB" id="A0A9P5HLV0"/>
<dbReference type="InterPro" id="IPR002401">
    <property type="entry name" value="Cyt_P450_E_grp-I"/>
</dbReference>
<evidence type="ECO:0000313" key="6">
    <source>
        <dbReference type="Proteomes" id="UP000722485"/>
    </source>
</evidence>
<name>A0A9P5HLV0_9HYPO</name>
<dbReference type="PRINTS" id="PR00385">
    <property type="entry name" value="P450"/>
</dbReference>
<dbReference type="Proteomes" id="UP000722485">
    <property type="component" value="Unassembled WGS sequence"/>
</dbReference>